<keyword evidence="4" id="KW-0256">Endoplasmic reticulum</keyword>
<evidence type="ECO:0000256" key="3">
    <source>
        <dbReference type="ARBA" id="ARBA00022692"/>
    </source>
</evidence>
<dbReference type="HOGENOM" id="CLU_014210_0_0_1"/>
<dbReference type="PANTHER" id="PTHR24075:SF0">
    <property type="entry name" value="TRANSLOCATION PROTEIN SEC63 HOMOLOG"/>
    <property type="match status" value="1"/>
</dbReference>
<dbReference type="Gene3D" id="1.10.287.110">
    <property type="entry name" value="DnaJ domain"/>
    <property type="match status" value="1"/>
</dbReference>
<evidence type="ECO:0000256" key="7">
    <source>
        <dbReference type="ARBA" id="ARBA00023136"/>
    </source>
</evidence>
<feature type="transmembrane region" description="Helical" evidence="10">
    <location>
        <begin position="68"/>
        <end position="87"/>
    </location>
</feature>
<dbReference type="Gene3D" id="2.60.40.150">
    <property type="entry name" value="C2 domain"/>
    <property type="match status" value="1"/>
</dbReference>
<keyword evidence="7 10" id="KW-0472">Membrane</keyword>
<dbReference type="SUPFAM" id="SSF158702">
    <property type="entry name" value="Sec63 N-terminal domain-like"/>
    <property type="match status" value="1"/>
</dbReference>
<evidence type="ECO:0000256" key="4">
    <source>
        <dbReference type="ARBA" id="ARBA00022824"/>
    </source>
</evidence>
<protein>
    <recommendedName>
        <fullName evidence="11">J domain-containing protein</fullName>
    </recommendedName>
</protein>
<keyword evidence="8" id="KW-0143">Chaperone</keyword>
<dbReference type="EMBL" id="KN834770">
    <property type="protein sequence ID" value="KIK61654.1"/>
    <property type="molecule type" value="Genomic_DNA"/>
</dbReference>
<dbReference type="Gene3D" id="1.10.3380.10">
    <property type="entry name" value="Sec63 N-terminal domain-like domain"/>
    <property type="match status" value="1"/>
</dbReference>
<proteinExistence type="predicted"/>
<dbReference type="InterPro" id="IPR036869">
    <property type="entry name" value="J_dom_sf"/>
</dbReference>
<dbReference type="SUPFAM" id="SSF46565">
    <property type="entry name" value="Chaperone J-domain"/>
    <property type="match status" value="1"/>
</dbReference>
<keyword evidence="5" id="KW-0653">Protein transport</keyword>
<dbReference type="SUPFAM" id="SSF81296">
    <property type="entry name" value="E set domains"/>
    <property type="match status" value="1"/>
</dbReference>
<evidence type="ECO:0000256" key="1">
    <source>
        <dbReference type="ARBA" id="ARBA00004477"/>
    </source>
</evidence>
<evidence type="ECO:0000256" key="5">
    <source>
        <dbReference type="ARBA" id="ARBA00022927"/>
    </source>
</evidence>
<dbReference type="Proteomes" id="UP000053593">
    <property type="component" value="Unassembled WGS sequence"/>
</dbReference>
<dbReference type="InterPro" id="IPR004179">
    <property type="entry name" value="Sec63-dom"/>
</dbReference>
<feature type="transmembrane region" description="Helical" evidence="10">
    <location>
        <begin position="195"/>
        <end position="218"/>
    </location>
</feature>
<dbReference type="GO" id="GO:0006614">
    <property type="term" value="P:SRP-dependent cotranslational protein targeting to membrane"/>
    <property type="evidence" value="ECO:0007669"/>
    <property type="project" value="TreeGrafter"/>
</dbReference>
<evidence type="ECO:0000313" key="12">
    <source>
        <dbReference type="EMBL" id="KIK61654.1"/>
    </source>
</evidence>
<accession>A0A0D0CGB4</accession>
<feature type="compositionally biased region" description="Acidic residues" evidence="9">
    <location>
        <begin position="606"/>
        <end position="619"/>
    </location>
</feature>
<dbReference type="AlphaFoldDB" id="A0A0D0CGB4"/>
<feature type="domain" description="J" evidence="11">
    <location>
        <begin position="100"/>
        <end position="170"/>
    </location>
</feature>
<dbReference type="InterPro" id="IPR035892">
    <property type="entry name" value="C2_domain_sf"/>
</dbReference>
<sequence length="662" mass="73903">MANYSYDEGGNMAAYFLISFLALILIPLTLSISPSKKKTLTGCQCNLCIDQRAHIASRERGSIFKPKFSTKSIFLVCGWSVLAYLSYKVANAKMDNKIYDPFEILGLSSSATEKEIKSHYKKLSKLYHPDKVKITVNETIEQIQNRFVDLTKAYKSLTDETIRENLRKYGNPDGPQQTSVGIAIPKWIVESKNNVWVLGVYGLIFGGALPTLVGRWWFGSRQKTKDGVNARSAAAFFKSLKEDSTMEDVVGALGKAYKWELSDMKINSRDAAELDTLEKNISTIAPKQWETLKSLIHAGKDAGHRKAIILVYAHLLRLKVESSSLQKEQTQILLQTPVLLNALLNISLSRNWLIPTIYVMRLHGYLAQALLPRPLPAKQDRLAQLPGIKTGDDLKADDFAGVVSELEATNDSRVEDIKKAVSQWGRLELVDATYKVIGERIVTPSSIVYLVVKLRISPPNSAPAAAEKEPSVEQVKQTIKANDEKDEEFLMSRSDAEPIKEESASGWAHAPYWPQNRKPGWWLVLADEKNSRVMVPPMKITNVPFSSPKTADRSYRTYKLQFQAPQGPGMYTWKIYLISDTFVGEEISRNMTLKIDDVSALNADEQPGEDEISDPDEDSLAGQMSAMRGGKVKKAEEREDQSEDESSTDDGESDDSSSSDSD</sequence>
<evidence type="ECO:0000256" key="10">
    <source>
        <dbReference type="SAM" id="Phobius"/>
    </source>
</evidence>
<reference evidence="12 13" key="1">
    <citation type="submission" date="2014-04" db="EMBL/GenBank/DDBJ databases">
        <title>Evolutionary Origins and Diversification of the Mycorrhizal Mutualists.</title>
        <authorList>
            <consortium name="DOE Joint Genome Institute"/>
            <consortium name="Mycorrhizal Genomics Consortium"/>
            <person name="Kohler A."/>
            <person name="Kuo A."/>
            <person name="Nagy L.G."/>
            <person name="Floudas D."/>
            <person name="Copeland A."/>
            <person name="Barry K.W."/>
            <person name="Cichocki N."/>
            <person name="Veneault-Fourrey C."/>
            <person name="LaButti K."/>
            <person name="Lindquist E.A."/>
            <person name="Lipzen A."/>
            <person name="Lundell T."/>
            <person name="Morin E."/>
            <person name="Murat C."/>
            <person name="Riley R."/>
            <person name="Ohm R."/>
            <person name="Sun H."/>
            <person name="Tunlid A."/>
            <person name="Henrissat B."/>
            <person name="Grigoriev I.V."/>
            <person name="Hibbett D.S."/>
            <person name="Martin F."/>
        </authorList>
    </citation>
    <scope>NUCLEOTIDE SEQUENCE [LARGE SCALE GENOMIC DNA]</scope>
    <source>
        <strain evidence="12 13">FD-317 M1</strain>
    </source>
</reference>
<evidence type="ECO:0000256" key="2">
    <source>
        <dbReference type="ARBA" id="ARBA00022448"/>
    </source>
</evidence>
<dbReference type="InterPro" id="IPR014756">
    <property type="entry name" value="Ig_E-set"/>
</dbReference>
<dbReference type="PROSITE" id="PS50076">
    <property type="entry name" value="DNAJ_2"/>
    <property type="match status" value="1"/>
</dbReference>
<dbReference type="CDD" id="cd06257">
    <property type="entry name" value="DnaJ"/>
    <property type="match status" value="1"/>
</dbReference>
<evidence type="ECO:0000259" key="11">
    <source>
        <dbReference type="PROSITE" id="PS50076"/>
    </source>
</evidence>
<dbReference type="SMART" id="SM00271">
    <property type="entry name" value="DnaJ"/>
    <property type="match status" value="1"/>
</dbReference>
<dbReference type="PANTHER" id="PTHR24075">
    <property type="entry name" value="SEC63 DOMAIN-CONTAINING"/>
    <property type="match status" value="1"/>
</dbReference>
<evidence type="ECO:0000256" key="8">
    <source>
        <dbReference type="ARBA" id="ARBA00023186"/>
    </source>
</evidence>
<keyword evidence="2" id="KW-0813">Transport</keyword>
<dbReference type="GO" id="GO:0003723">
    <property type="term" value="F:RNA binding"/>
    <property type="evidence" value="ECO:0007669"/>
    <property type="project" value="TreeGrafter"/>
</dbReference>
<feature type="region of interest" description="Disordered" evidence="9">
    <location>
        <begin position="604"/>
        <end position="662"/>
    </location>
</feature>
<evidence type="ECO:0000256" key="9">
    <source>
        <dbReference type="SAM" id="MobiDB-lite"/>
    </source>
</evidence>
<evidence type="ECO:0000313" key="13">
    <source>
        <dbReference type="Proteomes" id="UP000053593"/>
    </source>
</evidence>
<dbReference type="Pfam" id="PF00226">
    <property type="entry name" value="DnaJ"/>
    <property type="match status" value="1"/>
</dbReference>
<dbReference type="GO" id="GO:0006620">
    <property type="term" value="P:post-translational protein targeting to endoplasmic reticulum membrane"/>
    <property type="evidence" value="ECO:0007669"/>
    <property type="project" value="TreeGrafter"/>
</dbReference>
<dbReference type="SMART" id="SM00973">
    <property type="entry name" value="Sec63"/>
    <property type="match status" value="1"/>
</dbReference>
<name>A0A0D0CGB4_9AGAR</name>
<keyword evidence="3 10" id="KW-0812">Transmembrane</keyword>
<dbReference type="GO" id="GO:0031207">
    <property type="term" value="C:Sec62/Sec63 complex"/>
    <property type="evidence" value="ECO:0007669"/>
    <property type="project" value="TreeGrafter"/>
</dbReference>
<dbReference type="PRINTS" id="PR00625">
    <property type="entry name" value="JDOMAIN"/>
</dbReference>
<evidence type="ECO:0000256" key="6">
    <source>
        <dbReference type="ARBA" id="ARBA00022989"/>
    </source>
</evidence>
<dbReference type="GO" id="GO:0008320">
    <property type="term" value="F:protein transmembrane transporter activity"/>
    <property type="evidence" value="ECO:0007669"/>
    <property type="project" value="TreeGrafter"/>
</dbReference>
<feature type="transmembrane region" description="Helical" evidence="10">
    <location>
        <begin position="12"/>
        <end position="30"/>
    </location>
</feature>
<comment type="subcellular location">
    <subcellularLocation>
        <location evidence="1">Endoplasmic reticulum membrane</location>
        <topology evidence="1">Multi-pass membrane protein</topology>
    </subcellularLocation>
</comment>
<feature type="compositionally biased region" description="Acidic residues" evidence="9">
    <location>
        <begin position="638"/>
        <end position="662"/>
    </location>
</feature>
<keyword evidence="6 10" id="KW-1133">Transmembrane helix</keyword>
<gene>
    <name evidence="12" type="ORF">GYMLUDRAFT_73167</name>
</gene>
<dbReference type="InterPro" id="IPR001623">
    <property type="entry name" value="DnaJ_domain"/>
</dbReference>
<keyword evidence="13" id="KW-1185">Reference proteome</keyword>
<organism evidence="12 13">
    <name type="scientific">Collybiopsis luxurians FD-317 M1</name>
    <dbReference type="NCBI Taxonomy" id="944289"/>
    <lineage>
        <taxon>Eukaryota</taxon>
        <taxon>Fungi</taxon>
        <taxon>Dikarya</taxon>
        <taxon>Basidiomycota</taxon>
        <taxon>Agaricomycotina</taxon>
        <taxon>Agaricomycetes</taxon>
        <taxon>Agaricomycetidae</taxon>
        <taxon>Agaricales</taxon>
        <taxon>Marasmiineae</taxon>
        <taxon>Omphalotaceae</taxon>
        <taxon>Collybiopsis</taxon>
        <taxon>Collybiopsis luxurians</taxon>
    </lineage>
</organism>
<dbReference type="FunFam" id="1.10.287.110:FF:000039">
    <property type="entry name" value="Protein translocation complex component (Npl1)"/>
    <property type="match status" value="1"/>
</dbReference>
<dbReference type="Pfam" id="PF02889">
    <property type="entry name" value="Sec63"/>
    <property type="match status" value="1"/>
</dbReference>
<dbReference type="OrthoDB" id="1734229at2759"/>